<keyword evidence="2" id="KW-0342">GTP-binding</keyword>
<keyword evidence="1" id="KW-0547">Nucleotide-binding</keyword>
<dbReference type="NCBIfam" id="TIGR00231">
    <property type="entry name" value="small_GTP"/>
    <property type="match status" value="1"/>
</dbReference>
<evidence type="ECO:0000256" key="1">
    <source>
        <dbReference type="ARBA" id="ARBA00022741"/>
    </source>
</evidence>
<dbReference type="SMART" id="SM00176">
    <property type="entry name" value="RAN"/>
    <property type="match status" value="1"/>
</dbReference>
<dbReference type="Pfam" id="PF00071">
    <property type="entry name" value="Ras"/>
    <property type="match status" value="1"/>
</dbReference>
<organism evidence="3 4">
    <name type="scientific">Eumeta variegata</name>
    <name type="common">Bagworm moth</name>
    <name type="synonym">Eumeta japonica</name>
    <dbReference type="NCBI Taxonomy" id="151549"/>
    <lineage>
        <taxon>Eukaryota</taxon>
        <taxon>Metazoa</taxon>
        <taxon>Ecdysozoa</taxon>
        <taxon>Arthropoda</taxon>
        <taxon>Hexapoda</taxon>
        <taxon>Insecta</taxon>
        <taxon>Pterygota</taxon>
        <taxon>Neoptera</taxon>
        <taxon>Endopterygota</taxon>
        <taxon>Lepidoptera</taxon>
        <taxon>Glossata</taxon>
        <taxon>Ditrysia</taxon>
        <taxon>Tineoidea</taxon>
        <taxon>Psychidae</taxon>
        <taxon>Oiketicinae</taxon>
        <taxon>Eumeta</taxon>
    </lineage>
</organism>
<evidence type="ECO:0000256" key="2">
    <source>
        <dbReference type="ARBA" id="ARBA00023134"/>
    </source>
</evidence>
<reference evidence="3 4" key="1">
    <citation type="journal article" date="2019" name="Commun. Biol.">
        <title>The bagworm genome reveals a unique fibroin gene that provides high tensile strength.</title>
        <authorList>
            <person name="Kono N."/>
            <person name="Nakamura H."/>
            <person name="Ohtoshi R."/>
            <person name="Tomita M."/>
            <person name="Numata K."/>
            <person name="Arakawa K."/>
        </authorList>
    </citation>
    <scope>NUCLEOTIDE SEQUENCE [LARGE SCALE GENOMIC DNA]</scope>
</reference>
<dbReference type="InterPro" id="IPR050227">
    <property type="entry name" value="Rab"/>
</dbReference>
<evidence type="ECO:0000313" key="4">
    <source>
        <dbReference type="Proteomes" id="UP000299102"/>
    </source>
</evidence>
<dbReference type="SMART" id="SM00175">
    <property type="entry name" value="RAB"/>
    <property type="match status" value="1"/>
</dbReference>
<dbReference type="SUPFAM" id="SSF52540">
    <property type="entry name" value="P-loop containing nucleoside triphosphate hydrolases"/>
    <property type="match status" value="1"/>
</dbReference>
<dbReference type="SMART" id="SM00173">
    <property type="entry name" value="RAS"/>
    <property type="match status" value="1"/>
</dbReference>
<evidence type="ECO:0000313" key="3">
    <source>
        <dbReference type="EMBL" id="GBP83354.1"/>
    </source>
</evidence>
<name>A0A4C1Z8C1_EUMVA</name>
<keyword evidence="4" id="KW-1185">Reference proteome</keyword>
<proteinExistence type="predicted"/>
<dbReference type="InterPro" id="IPR005225">
    <property type="entry name" value="Small_GTP-bd"/>
</dbReference>
<protein>
    <submittedName>
        <fullName evidence="3">Ras-related protein Rab-18</fullName>
    </submittedName>
</protein>
<dbReference type="GO" id="GO:0005525">
    <property type="term" value="F:GTP binding"/>
    <property type="evidence" value="ECO:0007669"/>
    <property type="project" value="UniProtKB-KW"/>
</dbReference>
<dbReference type="Proteomes" id="UP000299102">
    <property type="component" value="Unassembled WGS sequence"/>
</dbReference>
<dbReference type="FunFam" id="3.40.50.300:FF:001447">
    <property type="entry name" value="Ras-related protein Rab-1B"/>
    <property type="match status" value="1"/>
</dbReference>
<dbReference type="PRINTS" id="PR00449">
    <property type="entry name" value="RASTRNSFRMNG"/>
</dbReference>
<dbReference type="SMART" id="SM00174">
    <property type="entry name" value="RHO"/>
    <property type="match status" value="1"/>
</dbReference>
<dbReference type="OrthoDB" id="9989112at2759"/>
<dbReference type="InterPro" id="IPR001806">
    <property type="entry name" value="Small_GTPase"/>
</dbReference>
<dbReference type="GO" id="GO:0003924">
    <property type="term" value="F:GTPase activity"/>
    <property type="evidence" value="ECO:0007669"/>
    <property type="project" value="InterPro"/>
</dbReference>
<dbReference type="PROSITE" id="PS51419">
    <property type="entry name" value="RAB"/>
    <property type="match status" value="1"/>
</dbReference>
<gene>
    <name evidence="3" type="primary">Rab18</name>
    <name evidence="3" type="ORF">EVAR_35447_1</name>
</gene>
<dbReference type="STRING" id="151549.A0A4C1Z8C1"/>
<dbReference type="PANTHER" id="PTHR47977">
    <property type="entry name" value="RAS-RELATED PROTEIN RAB"/>
    <property type="match status" value="1"/>
</dbReference>
<dbReference type="PROSITE" id="PS51421">
    <property type="entry name" value="RAS"/>
    <property type="match status" value="1"/>
</dbReference>
<sequence>MLSCTREDSLYEIAPAISLHVAFATIAYSAESKLKAKERAESISEPGSESKAGPASDLRTRLVLASIDTKENDFAKETIVIKVAVSEKDSSKLKCINVRSTTLALSSTMRAPIPVHPSSEGCTRRIILAFTTGDYNQQFPATIGVDYKCKVMEVSGMKVKLGIWDTAGQERYRTLTSSFYRDAHGAILVYDVSDPKTLVKLKEWVEELQVYSTKKNIVCLVVGNKIDKPRVVPREDGQAFAQRHRMLFIESSAKTQEGINLAFEELVQKIIETPGLWESGSNSNIRVSSEKTQPKQSSCYEYTCNI</sequence>
<dbReference type="InterPro" id="IPR027417">
    <property type="entry name" value="P-loop_NTPase"/>
</dbReference>
<dbReference type="EMBL" id="BGZK01001616">
    <property type="protein sequence ID" value="GBP83354.1"/>
    <property type="molecule type" value="Genomic_DNA"/>
</dbReference>
<dbReference type="AlphaFoldDB" id="A0A4C1Z8C1"/>
<dbReference type="Gene3D" id="3.40.50.300">
    <property type="entry name" value="P-loop containing nucleotide triphosphate hydrolases"/>
    <property type="match status" value="1"/>
</dbReference>
<comment type="caution">
    <text evidence="3">The sequence shown here is derived from an EMBL/GenBank/DDBJ whole genome shotgun (WGS) entry which is preliminary data.</text>
</comment>
<accession>A0A4C1Z8C1</accession>